<reference evidence="2 3" key="1">
    <citation type="submission" date="2012-08" db="EMBL/GenBank/DDBJ databases">
        <title>Oryza genome evolution.</title>
        <authorList>
            <person name="Wing R.A."/>
        </authorList>
    </citation>
    <scope>NUCLEOTIDE SEQUENCE</scope>
</reference>
<feature type="region of interest" description="Disordered" evidence="1">
    <location>
        <begin position="1"/>
        <end position="42"/>
    </location>
</feature>
<protein>
    <submittedName>
        <fullName evidence="2">Uncharacterized protein</fullName>
    </submittedName>
</protein>
<feature type="region of interest" description="Disordered" evidence="1">
    <location>
        <begin position="65"/>
        <end position="95"/>
    </location>
</feature>
<reference evidence="2" key="3">
    <citation type="submission" date="2015-04" db="UniProtKB">
        <authorList>
            <consortium name="EnsemblPlants"/>
        </authorList>
    </citation>
    <scope>IDENTIFICATION</scope>
</reference>
<dbReference type="Proteomes" id="UP000032180">
    <property type="component" value="Chromosome 3"/>
</dbReference>
<evidence type="ECO:0000313" key="3">
    <source>
        <dbReference type="Proteomes" id="UP000032180"/>
    </source>
</evidence>
<feature type="compositionally biased region" description="Low complexity" evidence="1">
    <location>
        <begin position="1"/>
        <end position="19"/>
    </location>
</feature>
<keyword evidence="3" id="KW-1185">Reference proteome</keyword>
<sequence length="95" mass="10102">MAAKQQGCGGAAAQAASKATEVEQQSCGSMRLSSRQRSRSVAQCDSRWGRRRRCLVFLAEEPAAREARVGDEAGNEEGGGLREATCAAERKTSGR</sequence>
<evidence type="ECO:0000256" key="1">
    <source>
        <dbReference type="SAM" id="MobiDB-lite"/>
    </source>
</evidence>
<dbReference type="HOGENOM" id="CLU_2375873_0_0_1"/>
<evidence type="ECO:0000313" key="2">
    <source>
        <dbReference type="EnsemblPlants" id="LPERR03G18190.1"/>
    </source>
</evidence>
<accession>A0A0D9VV78</accession>
<proteinExistence type="predicted"/>
<dbReference type="EnsemblPlants" id="LPERR03G18190.1">
    <property type="protein sequence ID" value="LPERR03G18190.1"/>
    <property type="gene ID" value="LPERR03G18190"/>
</dbReference>
<organism evidence="2 3">
    <name type="scientific">Leersia perrieri</name>
    <dbReference type="NCBI Taxonomy" id="77586"/>
    <lineage>
        <taxon>Eukaryota</taxon>
        <taxon>Viridiplantae</taxon>
        <taxon>Streptophyta</taxon>
        <taxon>Embryophyta</taxon>
        <taxon>Tracheophyta</taxon>
        <taxon>Spermatophyta</taxon>
        <taxon>Magnoliopsida</taxon>
        <taxon>Liliopsida</taxon>
        <taxon>Poales</taxon>
        <taxon>Poaceae</taxon>
        <taxon>BOP clade</taxon>
        <taxon>Oryzoideae</taxon>
        <taxon>Oryzeae</taxon>
        <taxon>Oryzinae</taxon>
        <taxon>Leersia</taxon>
    </lineage>
</organism>
<dbReference type="Gramene" id="LPERR03G18190.1">
    <property type="protein sequence ID" value="LPERR03G18190.1"/>
    <property type="gene ID" value="LPERR03G18190"/>
</dbReference>
<reference evidence="3" key="2">
    <citation type="submission" date="2013-12" db="EMBL/GenBank/DDBJ databases">
        <authorList>
            <person name="Yu Y."/>
            <person name="Lee S."/>
            <person name="de Baynast K."/>
            <person name="Wissotski M."/>
            <person name="Liu L."/>
            <person name="Talag J."/>
            <person name="Goicoechea J."/>
            <person name="Angelova A."/>
            <person name="Jetty R."/>
            <person name="Kudrna D."/>
            <person name="Golser W."/>
            <person name="Rivera L."/>
            <person name="Zhang J."/>
            <person name="Wing R."/>
        </authorList>
    </citation>
    <scope>NUCLEOTIDE SEQUENCE</scope>
</reference>
<dbReference type="AlphaFoldDB" id="A0A0D9VV78"/>
<name>A0A0D9VV78_9ORYZ</name>